<dbReference type="STRING" id="7217.A0A0N8NZD1"/>
<dbReference type="PROSITE" id="PS51650">
    <property type="entry name" value="C2_DOCK"/>
    <property type="match status" value="1"/>
</dbReference>
<dbReference type="InterPro" id="IPR043161">
    <property type="entry name" value="DOCK_C_lobe_A"/>
</dbReference>
<feature type="compositionally biased region" description="Low complexity" evidence="3">
    <location>
        <begin position="147"/>
        <end position="169"/>
    </location>
</feature>
<dbReference type="Pfam" id="PF06920">
    <property type="entry name" value="DHR-2_Lobe_A"/>
    <property type="match status" value="1"/>
</dbReference>
<accession>A0A0N8NZD1</accession>
<evidence type="ECO:0000313" key="8">
    <source>
        <dbReference type="Proteomes" id="UP000007801"/>
    </source>
</evidence>
<dbReference type="SUPFAM" id="SSF50729">
    <property type="entry name" value="PH domain-like"/>
    <property type="match status" value="1"/>
</dbReference>
<dbReference type="Gene3D" id="2.60.40.150">
    <property type="entry name" value="C2 domain"/>
    <property type="match status" value="1"/>
</dbReference>
<dbReference type="CDD" id="cd08697">
    <property type="entry name" value="C2_Dock-D"/>
    <property type="match status" value="1"/>
</dbReference>
<dbReference type="FunFam" id="1.20.58.740:FF:000001">
    <property type="entry name" value="dedicator of cytokinesis protein 9 isoform X1"/>
    <property type="match status" value="1"/>
</dbReference>
<feature type="domain" description="PH" evidence="4">
    <location>
        <begin position="303"/>
        <end position="414"/>
    </location>
</feature>
<evidence type="ECO:0000256" key="1">
    <source>
        <dbReference type="ARBA" id="ARBA00022658"/>
    </source>
</evidence>
<dbReference type="GeneID" id="6498667"/>
<dbReference type="CDD" id="cd11694">
    <property type="entry name" value="DHR2_DOCK_D"/>
    <property type="match status" value="1"/>
</dbReference>
<dbReference type="SMART" id="SM00233">
    <property type="entry name" value="PH"/>
    <property type="match status" value="1"/>
</dbReference>
<dbReference type="InterPro" id="IPR011993">
    <property type="entry name" value="PH-like_dom_sf"/>
</dbReference>
<dbReference type="Gene3D" id="2.30.29.30">
    <property type="entry name" value="Pleckstrin-homology domain (PH domain)/Phosphotyrosine-binding domain (PTB)"/>
    <property type="match status" value="1"/>
</dbReference>
<protein>
    <submittedName>
        <fullName evidence="7">Uncharacterized protein, isoform K</fullName>
    </submittedName>
</protein>
<dbReference type="Pfam" id="PF20421">
    <property type="entry name" value="DHR-2_Lobe_C"/>
    <property type="match status" value="1"/>
</dbReference>
<evidence type="ECO:0000259" key="4">
    <source>
        <dbReference type="PROSITE" id="PS50003"/>
    </source>
</evidence>
<dbReference type="FunFam" id="2.60.40.150:FF:000115">
    <property type="entry name" value="Uncharacterized protein, isoform E"/>
    <property type="match status" value="1"/>
</dbReference>
<feature type="domain" description="C2 DOCK-type" evidence="5">
    <location>
        <begin position="815"/>
        <end position="993"/>
    </location>
</feature>
<dbReference type="Gene3D" id="1.25.40.410">
    <property type="match status" value="1"/>
</dbReference>
<dbReference type="GO" id="GO:0007264">
    <property type="term" value="P:small GTPase-mediated signal transduction"/>
    <property type="evidence" value="ECO:0007669"/>
    <property type="project" value="InterPro"/>
</dbReference>
<dbReference type="InterPro" id="IPR037809">
    <property type="entry name" value="C2_Dock-D"/>
</dbReference>
<gene>
    <name evidence="7" type="primary">Dana\GF15863</name>
    <name evidence="7" type="synonym">dana_GLEANR_16624</name>
    <name evidence="7" type="ORF">GF15863</name>
</gene>
<dbReference type="InterPro" id="IPR027357">
    <property type="entry name" value="DOCKER_dom"/>
</dbReference>
<proteinExistence type="inferred from homology"/>
<sequence length="2327" mass="263743">MERKFTRGLNKLGSAVQMRENVSQLVRESAVLMNCSSRSQRSVSIVNKPLVVEPIDFEAFIAKNKTVIQNDPQRELLIYPADDVSEIIMPRKQRSNAKTVADRFEPPNEAIVCPLHGPPIIGNGNGNGHSQVSRQGSIQSNGSLHIGNGSAANGNGISSSQSSLTNSNGHGQLSRKSSQCSNGSVSHKDSSYESALSSMTIRSHLAQPEEVDEFADADGHGEDLVDGGHTHDSRAECTRFTRQALYTYRAKNHLIHYKYNAYGGNCHDLPSVSPPEELLEEVYEIDADQDRIDEQMTRSQADTITKQGYLLKGPDSASDRMFANIGNKSFKRRYCYLRQEIDGTYILELHKDEKQGEAKATIVMDFCTEVVQNPKRGRFCFELRMTAGHKSFTLAAENEQDFKDWLSKLSSVLAQNRAQEEKRNASLERQPSANSNPSPQLQPPAAEPIIFGTLKGLDQSLHPQLMKYGRETDHSIALARKEQRRRLFACYQSPAKSSGSDSVEQYREHFGTRLLLTCHNLRFRLQCVPQDEGSSLSSEQQVEPYITSLSLFDAKANRKLSENFYFNVNEQWAAQMLPNSPVPASVAGCGVPRKSAEGDERSSACQAPHSLFDGVSAELLRANRHQFQQLRQCLLSVTAPHADIYLVVRIEKLLQCGIAQAAEPYLKAGKDPKLGQKVYKAAKSCAQHIGHYRQPFAWAARPLFKQYSHELDVDPHREFEFSPIYRQELPKLKDEELLKLLVDYRKPEKLSKLTIIPGSLKMQMQFLDQITPCGLTKSLAPLSTFSPNSKHPPTIELAEFQSQSEREAHPYTSFCNHLYVYPLSLQFDSQKLFSRARNITVVVELRDGDGEYSKPLKCIYGRPGQDLLVSQIACPVLHHNVTPTWYEEIKLRLPLGLFPEHHLLFSFYHVSCNLSKKRDAHAAFETPIGYAWLPLLQKNRICLEEQQLPVAATLPVGYLSIQPLGWGKGQNCGPDIQWIDNQRNLYTVALRLDSTVLTADQHLHNFFAHCERLLEGGKTGAVPAETETCKILKAAHAIDMKSLINYLPTLLNELFTLLVHTQSEEIGLNVIRLLTNIIHLISDQAKRADLLAAYVKFVFHAPYYSQQTARQRTVHGELCRHLPYLLNPSNPDFLIVNKFMRYSSIFFDLIVKSMAQHLLATGRIRMLRNERFPKDYADRVEQLIKVLMSYITTRYEDLAEETNILNRSLAHFVRQCLTYMDRGFVFRLIRCYMGEFAPGNPRILHEYKFNFLQEICQHEHYVPLNLPFVLNPKNRPPEMIQHFTLSEQFCRQHFISGLLLQELKSSLNEVSPVRRHALGIFKDLLAKHELDNRYQQKGQLSRIALLYIPWLGVVMDNIHRIDDLSESGACTPNGHVYADSASYTKRLSCSSSYVFSKDSSTFGSLTSTPRSKNRLTLHCDQPSPYRTSVHMKEHNYLAAIAGQPISNGISNLSLNSNTDSGHSQDTTTIGNYTNGDADVALRNGHNRSVSVTHAQILARCDKFSSAESKDLLLGFLFIIKHLSQDQMVGWWQNCNESETLQFLSILDLCLLQFRYVGKKNVVFTQDSKSGRSAKANTLPARTQPPMGLENGSQESQQPNSGTLNQTREHLLEDMDTLARSQLALYESNLATEVGMIILDCLGMYVLQFRQLLADSLILPKLARIYLRFLQLGQSERLSKHVFAALRAFINNYAVALFKGNAMLCGQMVYELLKACDSRLVEIRHESCAVLYLLMRSNFEFSGRKALTRVHLQVIISVSQMIGNVIGLNNARFQESLSIINSYANSDKAMKGTGFPMEVKDLTRRVRTVLMATAQMQAHHMDPERLLELQHSLANSYASTPELRHTWLVTMARNHEQNGNLSEAACCHLHIAALMCEYLRLKGGCSLSWSSTAFGKISRNIPLDEQGLKLDAGAQDSQYTEQMLLEQLKQCADFLDRAERFECLGELYKLILPMYERDRSFVELAHCYEHLTQAYNKIVEVNRSGKRMLGRFYRVVFYGMMYFEEDHAIEYVYKEPKLTSLSEISERLAKQYKEKFGADVVKMIMDSSPVKVDELDAKLAYIQVTHVIPFFSKDELDQRLNEFEQNHDVDTFMYETPFTKSGAARGSVEEQWKRKTVIKTQYSFPYVLKRIPVKSREIIELSPIEVAIDEMQSKVSELEEIILPPADVKKLQLRLQGSVAVTVNAGPLAYAHAFLDAKVVNNFSMDRVGDLKDVFRDFIVVCQKALFLNERIISADQKEYHHVLKENYEKLCQALSELLEDESFQPLGDDADSINQRNSMALFNAISGASHNSRPYFVDQNASNHSHHHHNFSSHINTQNSSTPQHHP</sequence>
<dbReference type="FunCoup" id="A0A0N8NZD1">
    <property type="interactions" value="327"/>
</dbReference>
<evidence type="ECO:0000256" key="2">
    <source>
        <dbReference type="PROSITE-ProRule" id="PRU00983"/>
    </source>
</evidence>
<dbReference type="GO" id="GO:0005085">
    <property type="term" value="F:guanyl-nucleotide exchange factor activity"/>
    <property type="evidence" value="ECO:0007669"/>
    <property type="project" value="UniProtKB-KW"/>
</dbReference>
<name>A0A0N8NZD1_DROAN</name>
<feature type="compositionally biased region" description="Polar residues" evidence="3">
    <location>
        <begin position="129"/>
        <end position="143"/>
    </location>
</feature>
<dbReference type="InterPro" id="IPR027007">
    <property type="entry name" value="C2_DOCK-type_domain"/>
</dbReference>
<dbReference type="PROSITE" id="PS51651">
    <property type="entry name" value="DOCKER"/>
    <property type="match status" value="1"/>
</dbReference>
<dbReference type="OrthoDB" id="47328at2759"/>
<dbReference type="InterPro" id="IPR021816">
    <property type="entry name" value="DOCK_C/D_N"/>
</dbReference>
<comment type="similarity">
    <text evidence="2">Belongs to the DOCK family.</text>
</comment>
<dbReference type="SMR" id="A0A0N8NZD1"/>
<keyword evidence="8" id="KW-1185">Reference proteome</keyword>
<dbReference type="Pfam" id="PF00169">
    <property type="entry name" value="PH"/>
    <property type="match status" value="1"/>
</dbReference>
<evidence type="ECO:0000313" key="7">
    <source>
        <dbReference type="EMBL" id="KPU73988.1"/>
    </source>
</evidence>
<dbReference type="InterPro" id="IPR001849">
    <property type="entry name" value="PH_domain"/>
</dbReference>
<dbReference type="InParanoid" id="A0A0N8NZD1"/>
<reference evidence="7 8" key="1">
    <citation type="journal article" date="2007" name="Nature">
        <title>Evolution of genes and genomes on the Drosophila phylogeny.</title>
        <authorList>
            <consortium name="Drosophila 12 Genomes Consortium"/>
            <person name="Clark A.G."/>
            <person name="Eisen M.B."/>
            <person name="Smith D.R."/>
            <person name="Bergman C.M."/>
            <person name="Oliver B."/>
            <person name="Markow T.A."/>
            <person name="Kaufman T.C."/>
            <person name="Kellis M."/>
            <person name="Gelbart W."/>
            <person name="Iyer V.N."/>
            <person name="Pollard D.A."/>
            <person name="Sackton T.B."/>
            <person name="Larracuente A.M."/>
            <person name="Singh N.D."/>
            <person name="Abad J.P."/>
            <person name="Abt D.N."/>
            <person name="Adryan B."/>
            <person name="Aguade M."/>
            <person name="Akashi H."/>
            <person name="Anderson W.W."/>
            <person name="Aquadro C.F."/>
            <person name="Ardell D.H."/>
            <person name="Arguello R."/>
            <person name="Artieri C.G."/>
            <person name="Barbash D.A."/>
            <person name="Barker D."/>
            <person name="Barsanti P."/>
            <person name="Batterham P."/>
            <person name="Batzoglou S."/>
            <person name="Begun D."/>
            <person name="Bhutkar A."/>
            <person name="Blanco E."/>
            <person name="Bosak S.A."/>
            <person name="Bradley R.K."/>
            <person name="Brand A.D."/>
            <person name="Brent M.R."/>
            <person name="Brooks A.N."/>
            <person name="Brown R.H."/>
            <person name="Butlin R.K."/>
            <person name="Caggese C."/>
            <person name="Calvi B.R."/>
            <person name="Bernardo de Carvalho A."/>
            <person name="Caspi A."/>
            <person name="Castrezana S."/>
            <person name="Celniker S.E."/>
            <person name="Chang J.L."/>
            <person name="Chapple C."/>
            <person name="Chatterji S."/>
            <person name="Chinwalla A."/>
            <person name="Civetta A."/>
            <person name="Clifton S.W."/>
            <person name="Comeron J.M."/>
            <person name="Costello J.C."/>
            <person name="Coyne J.A."/>
            <person name="Daub J."/>
            <person name="David R.G."/>
            <person name="Delcher A.L."/>
            <person name="Delehaunty K."/>
            <person name="Do C.B."/>
            <person name="Ebling H."/>
            <person name="Edwards K."/>
            <person name="Eickbush T."/>
            <person name="Evans J.D."/>
            <person name="Filipski A."/>
            <person name="Findeiss S."/>
            <person name="Freyhult E."/>
            <person name="Fulton L."/>
            <person name="Fulton R."/>
            <person name="Garcia A.C."/>
            <person name="Gardiner A."/>
            <person name="Garfield D.A."/>
            <person name="Garvin B.E."/>
            <person name="Gibson G."/>
            <person name="Gilbert D."/>
            <person name="Gnerre S."/>
            <person name="Godfrey J."/>
            <person name="Good R."/>
            <person name="Gotea V."/>
            <person name="Gravely B."/>
            <person name="Greenberg A.J."/>
            <person name="Griffiths-Jones S."/>
            <person name="Gross S."/>
            <person name="Guigo R."/>
            <person name="Gustafson E.A."/>
            <person name="Haerty W."/>
            <person name="Hahn M.W."/>
            <person name="Halligan D.L."/>
            <person name="Halpern A.L."/>
            <person name="Halter G.M."/>
            <person name="Han M.V."/>
            <person name="Heger A."/>
            <person name="Hillier L."/>
            <person name="Hinrichs A.S."/>
            <person name="Holmes I."/>
            <person name="Hoskins R.A."/>
            <person name="Hubisz M.J."/>
            <person name="Hultmark D."/>
            <person name="Huntley M.A."/>
            <person name="Jaffe D.B."/>
            <person name="Jagadeeshan S."/>
            <person name="Jeck W.R."/>
            <person name="Johnson J."/>
            <person name="Jones C.D."/>
            <person name="Jordan W.C."/>
            <person name="Karpen G.H."/>
            <person name="Kataoka E."/>
            <person name="Keightley P.D."/>
            <person name="Kheradpour P."/>
            <person name="Kirkness E.F."/>
            <person name="Koerich L.B."/>
            <person name="Kristiansen K."/>
            <person name="Kudrna D."/>
            <person name="Kulathinal R.J."/>
            <person name="Kumar S."/>
            <person name="Kwok R."/>
            <person name="Lander E."/>
            <person name="Langley C.H."/>
            <person name="Lapoint R."/>
            <person name="Lazzaro B.P."/>
            <person name="Lee S.J."/>
            <person name="Levesque L."/>
            <person name="Li R."/>
            <person name="Lin C.F."/>
            <person name="Lin M.F."/>
            <person name="Lindblad-Toh K."/>
            <person name="Llopart A."/>
            <person name="Long M."/>
            <person name="Low L."/>
            <person name="Lozovsky E."/>
            <person name="Lu J."/>
            <person name="Luo M."/>
            <person name="Machado C.A."/>
            <person name="Makalowski W."/>
            <person name="Marzo M."/>
            <person name="Matsuda M."/>
            <person name="Matzkin L."/>
            <person name="McAllister B."/>
            <person name="McBride C.S."/>
            <person name="McKernan B."/>
            <person name="McKernan K."/>
            <person name="Mendez-Lago M."/>
            <person name="Minx P."/>
            <person name="Mollenhauer M.U."/>
            <person name="Montooth K."/>
            <person name="Mount S.M."/>
            <person name="Mu X."/>
            <person name="Myers E."/>
            <person name="Negre B."/>
            <person name="Newfeld S."/>
            <person name="Nielsen R."/>
            <person name="Noor M.A."/>
            <person name="O'Grady P."/>
            <person name="Pachter L."/>
            <person name="Papaceit M."/>
            <person name="Parisi M.J."/>
            <person name="Parisi M."/>
            <person name="Parts L."/>
            <person name="Pedersen J.S."/>
            <person name="Pesole G."/>
            <person name="Phillippy A.M."/>
            <person name="Ponting C.P."/>
            <person name="Pop M."/>
            <person name="Porcelli D."/>
            <person name="Powell J.R."/>
            <person name="Prohaska S."/>
            <person name="Pruitt K."/>
            <person name="Puig M."/>
            <person name="Quesneville H."/>
            <person name="Ram K.R."/>
            <person name="Rand D."/>
            <person name="Rasmussen M.D."/>
            <person name="Reed L.K."/>
            <person name="Reenan R."/>
            <person name="Reily A."/>
            <person name="Remington K.A."/>
            <person name="Rieger T.T."/>
            <person name="Ritchie M.G."/>
            <person name="Robin C."/>
            <person name="Rogers Y.H."/>
            <person name="Rohde C."/>
            <person name="Rozas J."/>
            <person name="Rubenfield M.J."/>
            <person name="Ruiz A."/>
            <person name="Russo S."/>
            <person name="Salzberg S.L."/>
            <person name="Sanchez-Gracia A."/>
            <person name="Saranga D.J."/>
            <person name="Sato H."/>
            <person name="Schaeffer S.W."/>
            <person name="Schatz M.C."/>
            <person name="Schlenke T."/>
            <person name="Schwartz R."/>
            <person name="Segarra C."/>
            <person name="Singh R.S."/>
            <person name="Sirot L."/>
            <person name="Sirota M."/>
            <person name="Sisneros N.B."/>
            <person name="Smith C.D."/>
            <person name="Smith T.F."/>
            <person name="Spieth J."/>
            <person name="Stage D.E."/>
            <person name="Stark A."/>
            <person name="Stephan W."/>
            <person name="Strausberg R.L."/>
            <person name="Strempel S."/>
            <person name="Sturgill D."/>
            <person name="Sutton G."/>
            <person name="Sutton G.G."/>
            <person name="Tao W."/>
            <person name="Teichmann S."/>
            <person name="Tobari Y.N."/>
            <person name="Tomimura Y."/>
            <person name="Tsolas J.M."/>
            <person name="Valente V.L."/>
            <person name="Venter E."/>
            <person name="Venter J.C."/>
            <person name="Vicario S."/>
            <person name="Vieira F.G."/>
            <person name="Vilella A.J."/>
            <person name="Villasante A."/>
            <person name="Walenz B."/>
            <person name="Wang J."/>
            <person name="Wasserman M."/>
            <person name="Watts T."/>
            <person name="Wilson D."/>
            <person name="Wilson R.K."/>
            <person name="Wing R.A."/>
            <person name="Wolfner M.F."/>
            <person name="Wong A."/>
            <person name="Wong G.K."/>
            <person name="Wu C.I."/>
            <person name="Wu G."/>
            <person name="Yamamoto D."/>
            <person name="Yang H.P."/>
            <person name="Yang S.P."/>
            <person name="Yorke J.A."/>
            <person name="Yoshida K."/>
            <person name="Zdobnov E."/>
            <person name="Zhang P."/>
            <person name="Zhang Y."/>
            <person name="Zimin A.V."/>
            <person name="Baldwin J."/>
            <person name="Abdouelleil A."/>
            <person name="Abdulkadir J."/>
            <person name="Abebe A."/>
            <person name="Abera B."/>
            <person name="Abreu J."/>
            <person name="Acer S.C."/>
            <person name="Aftuck L."/>
            <person name="Alexander A."/>
            <person name="An P."/>
            <person name="Anderson E."/>
            <person name="Anderson S."/>
            <person name="Arachi H."/>
            <person name="Azer M."/>
            <person name="Bachantsang P."/>
            <person name="Barry A."/>
            <person name="Bayul T."/>
            <person name="Berlin A."/>
            <person name="Bessette D."/>
            <person name="Bloom T."/>
            <person name="Blye J."/>
            <person name="Boguslavskiy L."/>
            <person name="Bonnet C."/>
            <person name="Boukhgalter B."/>
            <person name="Bourzgui I."/>
            <person name="Brown A."/>
            <person name="Cahill P."/>
            <person name="Channer S."/>
            <person name="Cheshatsang Y."/>
            <person name="Chuda L."/>
            <person name="Citroen M."/>
            <person name="Collymore A."/>
            <person name="Cooke P."/>
            <person name="Costello M."/>
            <person name="D'Aco K."/>
            <person name="Daza R."/>
            <person name="De Haan G."/>
            <person name="DeGray S."/>
            <person name="DeMaso C."/>
            <person name="Dhargay N."/>
            <person name="Dooley K."/>
            <person name="Dooley E."/>
            <person name="Doricent M."/>
            <person name="Dorje P."/>
            <person name="Dorjee K."/>
            <person name="Dupes A."/>
            <person name="Elong R."/>
            <person name="Falk J."/>
            <person name="Farina A."/>
            <person name="Faro S."/>
            <person name="Ferguson D."/>
            <person name="Fisher S."/>
            <person name="Foley C.D."/>
            <person name="Franke A."/>
            <person name="Friedrich D."/>
            <person name="Gadbois L."/>
            <person name="Gearin G."/>
            <person name="Gearin C.R."/>
            <person name="Giannoukos G."/>
            <person name="Goode T."/>
            <person name="Graham J."/>
            <person name="Grandbois E."/>
            <person name="Grewal S."/>
            <person name="Gyaltsen K."/>
            <person name="Hafez N."/>
            <person name="Hagos B."/>
            <person name="Hall J."/>
            <person name="Henson C."/>
            <person name="Hollinger A."/>
            <person name="Honan T."/>
            <person name="Huard M.D."/>
            <person name="Hughes L."/>
            <person name="Hurhula B."/>
            <person name="Husby M.E."/>
            <person name="Kamat A."/>
            <person name="Kanga B."/>
            <person name="Kashin S."/>
            <person name="Khazanovich D."/>
            <person name="Kisner P."/>
            <person name="Lance K."/>
            <person name="Lara M."/>
            <person name="Lee W."/>
            <person name="Lennon N."/>
            <person name="Letendre F."/>
            <person name="LeVine R."/>
            <person name="Lipovsky A."/>
            <person name="Liu X."/>
            <person name="Liu J."/>
            <person name="Liu S."/>
            <person name="Lokyitsang T."/>
            <person name="Lokyitsang Y."/>
            <person name="Lubonja R."/>
            <person name="Lui A."/>
            <person name="MacDonald P."/>
            <person name="Magnisalis V."/>
            <person name="Maru K."/>
            <person name="Matthews C."/>
            <person name="McCusker W."/>
            <person name="McDonough S."/>
            <person name="Mehta T."/>
            <person name="Meldrim J."/>
            <person name="Meneus L."/>
            <person name="Mihai O."/>
            <person name="Mihalev A."/>
            <person name="Mihova T."/>
            <person name="Mittelman R."/>
            <person name="Mlenga V."/>
            <person name="Montmayeur A."/>
            <person name="Mulrain L."/>
            <person name="Navidi A."/>
            <person name="Naylor J."/>
            <person name="Negash T."/>
            <person name="Nguyen T."/>
            <person name="Nguyen N."/>
            <person name="Nicol R."/>
            <person name="Norbu C."/>
            <person name="Norbu N."/>
            <person name="Novod N."/>
            <person name="O'Neill B."/>
            <person name="Osman S."/>
            <person name="Markiewicz E."/>
            <person name="Oyono O.L."/>
            <person name="Patti C."/>
            <person name="Phunkhang P."/>
            <person name="Pierre F."/>
            <person name="Priest M."/>
            <person name="Raghuraman S."/>
            <person name="Rege F."/>
            <person name="Reyes R."/>
            <person name="Rise C."/>
            <person name="Rogov P."/>
            <person name="Ross K."/>
            <person name="Ryan E."/>
            <person name="Settipalli S."/>
            <person name="Shea T."/>
            <person name="Sherpa N."/>
            <person name="Shi L."/>
            <person name="Shih D."/>
            <person name="Sparrow T."/>
            <person name="Spaulding J."/>
            <person name="Stalker J."/>
            <person name="Stange-Thomann N."/>
            <person name="Stavropoulos S."/>
            <person name="Stone C."/>
            <person name="Strader C."/>
            <person name="Tesfaye S."/>
            <person name="Thomson T."/>
            <person name="Thoulutsang Y."/>
            <person name="Thoulutsang D."/>
            <person name="Topham K."/>
            <person name="Topping I."/>
            <person name="Tsamla T."/>
            <person name="Vassiliev H."/>
            <person name="Vo A."/>
            <person name="Wangchuk T."/>
            <person name="Wangdi T."/>
            <person name="Weiand M."/>
            <person name="Wilkinson J."/>
            <person name="Wilson A."/>
            <person name="Yadav S."/>
            <person name="Young G."/>
            <person name="Yu Q."/>
            <person name="Zembek L."/>
            <person name="Zhong D."/>
            <person name="Zimmer A."/>
            <person name="Zwirko Z."/>
            <person name="Jaffe D.B."/>
            <person name="Alvarez P."/>
            <person name="Brockman W."/>
            <person name="Butler J."/>
            <person name="Chin C."/>
            <person name="Gnerre S."/>
            <person name="Grabherr M."/>
            <person name="Kleber M."/>
            <person name="Mauceli E."/>
            <person name="MacCallum I."/>
        </authorList>
    </citation>
    <scope>NUCLEOTIDE SEQUENCE [LARGE SCALE GENOMIC DNA]</scope>
    <source>
        <strain evidence="8">Tucson 14024-0371.13</strain>
    </source>
</reference>
<dbReference type="Pfam" id="PF14429">
    <property type="entry name" value="DOCK-C2"/>
    <property type="match status" value="1"/>
</dbReference>
<dbReference type="PROSITE" id="PS50003">
    <property type="entry name" value="PH_DOMAIN"/>
    <property type="match status" value="1"/>
</dbReference>
<dbReference type="PANTHER" id="PTHR23317">
    <property type="entry name" value="DEDICATOR OF CYTOKINESIS DOCK"/>
    <property type="match status" value="1"/>
</dbReference>
<feature type="compositionally biased region" description="Polar residues" evidence="3">
    <location>
        <begin position="170"/>
        <end position="185"/>
    </location>
</feature>
<dbReference type="Gene3D" id="1.20.58.740">
    <property type="match status" value="1"/>
</dbReference>
<dbReference type="InterPro" id="IPR046769">
    <property type="entry name" value="DOCKER_Lobe_A"/>
</dbReference>
<feature type="compositionally biased region" description="Polar residues" evidence="3">
    <location>
        <begin position="2317"/>
        <end position="2327"/>
    </location>
</feature>
<dbReference type="InterPro" id="IPR035892">
    <property type="entry name" value="C2_domain_sf"/>
</dbReference>
<dbReference type="Proteomes" id="UP000007801">
    <property type="component" value="Unassembled WGS sequence"/>
</dbReference>
<dbReference type="CTD" id="34030"/>
<evidence type="ECO:0000256" key="3">
    <source>
        <dbReference type="SAM" id="MobiDB-lite"/>
    </source>
</evidence>
<dbReference type="InterPro" id="IPR046773">
    <property type="entry name" value="DOCKER_Lobe_C"/>
</dbReference>
<keyword evidence="1" id="KW-0344">Guanine-nucleotide releasing factor</keyword>
<dbReference type="PANTHER" id="PTHR23317:SF26">
    <property type="entry name" value="ZIZIMIN, ISOFORM K"/>
    <property type="match status" value="1"/>
</dbReference>
<dbReference type="Pfam" id="PF20422">
    <property type="entry name" value="DHR-2_Lobe_B"/>
    <property type="match status" value="1"/>
</dbReference>
<dbReference type="CDD" id="cd13267">
    <property type="entry name" value="PH_DOCK-D"/>
    <property type="match status" value="1"/>
</dbReference>
<feature type="compositionally biased region" description="Polar residues" evidence="3">
    <location>
        <begin position="427"/>
        <end position="439"/>
    </location>
</feature>
<dbReference type="InterPro" id="IPR046770">
    <property type="entry name" value="DOCKER_Lobe_B"/>
</dbReference>
<evidence type="ECO:0000259" key="6">
    <source>
        <dbReference type="PROSITE" id="PS51651"/>
    </source>
</evidence>
<organism evidence="7 8">
    <name type="scientific">Drosophila ananassae</name>
    <name type="common">Fruit fly</name>
    <dbReference type="NCBI Taxonomy" id="7217"/>
    <lineage>
        <taxon>Eukaryota</taxon>
        <taxon>Metazoa</taxon>
        <taxon>Ecdysozoa</taxon>
        <taxon>Arthropoda</taxon>
        <taxon>Hexapoda</taxon>
        <taxon>Insecta</taxon>
        <taxon>Pterygota</taxon>
        <taxon>Neoptera</taxon>
        <taxon>Endopterygota</taxon>
        <taxon>Diptera</taxon>
        <taxon>Brachycera</taxon>
        <taxon>Muscomorpha</taxon>
        <taxon>Ephydroidea</taxon>
        <taxon>Drosophilidae</taxon>
        <taxon>Drosophila</taxon>
        <taxon>Sophophora</taxon>
    </lineage>
</organism>
<dbReference type="EMBL" id="CH902620">
    <property type="protein sequence ID" value="KPU73988.1"/>
    <property type="molecule type" value="Genomic_DNA"/>
</dbReference>
<dbReference type="InterPro" id="IPR043162">
    <property type="entry name" value="DOCK_C_lobe_C"/>
</dbReference>
<feature type="region of interest" description="Disordered" evidence="3">
    <location>
        <begin position="2293"/>
        <end position="2327"/>
    </location>
</feature>
<dbReference type="Pfam" id="PF11878">
    <property type="entry name" value="DOCK_C-D_N"/>
    <property type="match status" value="1"/>
</dbReference>
<feature type="region of interest" description="Disordered" evidence="3">
    <location>
        <begin position="121"/>
        <end position="192"/>
    </location>
</feature>
<feature type="region of interest" description="Disordered" evidence="3">
    <location>
        <begin position="417"/>
        <end position="445"/>
    </location>
</feature>
<dbReference type="InterPro" id="IPR026791">
    <property type="entry name" value="DOCK"/>
</dbReference>
<feature type="domain" description="DOCKER" evidence="6">
    <location>
        <begin position="1834"/>
        <end position="2263"/>
    </location>
</feature>
<feature type="region of interest" description="Disordered" evidence="3">
    <location>
        <begin position="1571"/>
        <end position="1602"/>
    </location>
</feature>
<evidence type="ECO:0000259" key="5">
    <source>
        <dbReference type="PROSITE" id="PS51650"/>
    </source>
</evidence>
<feature type="compositionally biased region" description="Polar residues" evidence="3">
    <location>
        <begin position="1590"/>
        <end position="1602"/>
    </location>
</feature>